<feature type="compositionally biased region" description="Basic residues" evidence="3">
    <location>
        <begin position="253"/>
        <end position="262"/>
    </location>
</feature>
<feature type="region of interest" description="Disordered" evidence="3">
    <location>
        <begin position="1"/>
        <end position="126"/>
    </location>
</feature>
<dbReference type="KEGG" id="pmrn:116952458"/>
<feature type="compositionally biased region" description="Polar residues" evidence="3">
    <location>
        <begin position="59"/>
        <end position="73"/>
    </location>
</feature>
<feature type="compositionally biased region" description="Polar residues" evidence="3">
    <location>
        <begin position="484"/>
        <end position="499"/>
    </location>
</feature>
<feature type="region of interest" description="Disordered" evidence="3">
    <location>
        <begin position="644"/>
        <end position="694"/>
    </location>
</feature>
<dbReference type="AlphaFoldDB" id="A0AAJ7U0S4"/>
<feature type="compositionally biased region" description="Low complexity" evidence="3">
    <location>
        <begin position="728"/>
        <end position="741"/>
    </location>
</feature>
<organism evidence="4 5">
    <name type="scientific">Petromyzon marinus</name>
    <name type="common">Sea lamprey</name>
    <dbReference type="NCBI Taxonomy" id="7757"/>
    <lineage>
        <taxon>Eukaryota</taxon>
        <taxon>Metazoa</taxon>
        <taxon>Chordata</taxon>
        <taxon>Craniata</taxon>
        <taxon>Vertebrata</taxon>
        <taxon>Cyclostomata</taxon>
        <taxon>Hyperoartia</taxon>
        <taxon>Petromyzontiformes</taxon>
        <taxon>Petromyzontidae</taxon>
        <taxon>Petromyzon</taxon>
    </lineage>
</organism>
<keyword evidence="2" id="KW-0175">Coiled coil</keyword>
<accession>A0AAJ7U0S4</accession>
<evidence type="ECO:0000313" key="5">
    <source>
        <dbReference type="RefSeq" id="XP_032827713.1"/>
    </source>
</evidence>
<dbReference type="Gene3D" id="1.20.5.490">
    <property type="entry name" value="Single helix bin"/>
    <property type="match status" value="1"/>
</dbReference>
<name>A0AAJ7U0S4_PETMA</name>
<feature type="coiled-coil region" evidence="2">
    <location>
        <begin position="1008"/>
        <end position="1042"/>
    </location>
</feature>
<reference evidence="5" key="1">
    <citation type="submission" date="2025-08" db="UniProtKB">
        <authorList>
            <consortium name="RefSeq"/>
        </authorList>
    </citation>
    <scope>IDENTIFICATION</scope>
    <source>
        <tissue evidence="5">Sperm</tissue>
    </source>
</reference>
<dbReference type="RefSeq" id="XP_032827713.1">
    <property type="nucleotide sequence ID" value="XM_032971822.1"/>
</dbReference>
<evidence type="ECO:0000256" key="3">
    <source>
        <dbReference type="SAM" id="MobiDB-lite"/>
    </source>
</evidence>
<feature type="compositionally biased region" description="Low complexity" evidence="3">
    <location>
        <begin position="658"/>
        <end position="667"/>
    </location>
</feature>
<feature type="region of interest" description="Disordered" evidence="3">
    <location>
        <begin position="210"/>
        <end position="264"/>
    </location>
</feature>
<dbReference type="Pfam" id="PF01166">
    <property type="entry name" value="TSC22"/>
    <property type="match status" value="1"/>
</dbReference>
<dbReference type="InterPro" id="IPR053049">
    <property type="entry name" value="TSC22_domain_protein_2"/>
</dbReference>
<feature type="compositionally biased region" description="Low complexity" evidence="3">
    <location>
        <begin position="223"/>
        <end position="250"/>
    </location>
</feature>
<feature type="compositionally biased region" description="Low complexity" evidence="3">
    <location>
        <begin position="756"/>
        <end position="790"/>
    </location>
</feature>
<feature type="region of interest" description="Disordered" evidence="3">
    <location>
        <begin position="728"/>
        <end position="820"/>
    </location>
</feature>
<evidence type="ECO:0000256" key="1">
    <source>
        <dbReference type="ARBA" id="ARBA00007908"/>
    </source>
</evidence>
<feature type="compositionally biased region" description="Low complexity" evidence="3">
    <location>
        <begin position="675"/>
        <end position="692"/>
    </location>
</feature>
<dbReference type="InterPro" id="IPR047862">
    <property type="entry name" value="TSC22/BUN_CS"/>
</dbReference>
<feature type="region of interest" description="Disordered" evidence="3">
    <location>
        <begin position="426"/>
        <end position="512"/>
    </location>
</feature>
<dbReference type="GO" id="GO:0006357">
    <property type="term" value="P:regulation of transcription by RNA polymerase II"/>
    <property type="evidence" value="ECO:0007669"/>
    <property type="project" value="InterPro"/>
</dbReference>
<feature type="region of interest" description="Disordered" evidence="3">
    <location>
        <begin position="617"/>
        <end position="636"/>
    </location>
</feature>
<evidence type="ECO:0000256" key="2">
    <source>
        <dbReference type="SAM" id="Coils"/>
    </source>
</evidence>
<dbReference type="SUPFAM" id="SSF58026">
    <property type="entry name" value="Delta-sleep-inducing peptide immunoreactive peptide"/>
    <property type="match status" value="1"/>
</dbReference>
<comment type="similarity">
    <text evidence="1">Belongs to the TSC-22/Dip/Bun family.</text>
</comment>
<dbReference type="Proteomes" id="UP001318040">
    <property type="component" value="Chromosome 47"/>
</dbReference>
<dbReference type="CDD" id="cd21941">
    <property type="entry name" value="ZIP_TSC22D4"/>
    <property type="match status" value="1"/>
</dbReference>
<dbReference type="InterPro" id="IPR000580">
    <property type="entry name" value="TSC22/Bun"/>
</dbReference>
<sequence length="1102" mass="114589">MAHPSVPRRGSLSTGGLDEGGGSVPGPQHPQQHVHQQQQQQQQPSSQSLHMPTKKKSGFQITSVTAAQPNSVAEDTESYDDLDESRTEDISSEILDGSRNADFEPGAYERSSSEETLNNVGEGVDTPALTPVHAQGGVFMVNGGPHLGPANAAAQGHGAAANLTAPPRLAPSPAAASTAAAPPSSQTVAGPAVAAAFSAPAQPGVASPRAAAAVPPATPPPAAQAMAPAPVSVATAPSSQVAPSNPLQQQPHPPHHHHHHHLPVCSSRFRVVKLDTTTEPYKKGRWTCTEYYEKESASLAADASAAAASAAVAAASVAAAAAARNNVNDSMKESGAPTLVAASYNAVDAASGAALARVNSLDYGSQQGGINAVNSGVPAAFNKQQGNTVGHNIQQQQLSNVNAFVQSAGGQGSIQTVGVQQVVSASAQPQPSQQPQQMSYAGQQQMGVQPQGQAMGGSALTQGPLTVAQMPGPAQTGEGKAATMASSQLGGQHPQSTPAVPQPQALGQPAQSIAHQVIHNAAATQQSYIAHQGSVASQVTHQQPQPGQPLGQQTLLGQQQQQQQVMQQPQPIGQQAQQMGQASMQPQLGQQQQQPGGQQAQMGAQAQQKGQQTQMGQQALQVGQQSQQPQQVGQQPPVMMVGQQLAQQLSQHNPPQSPQVVQQNPMMPQQPPQSPSLVQQQQATSQQLFQQQTPHPIAQQAFPQQSMPTHGLSEQQQAINQHNFQQQPLTQQAQPMTPQQAFSQQPPMQAHVLSEQQQQALSQPAFQQQQQQPPMLPDQQSMQQPQASQPVGPPGPVLQPQQQQHAQLAVQPPPQQQQQHGLLPLQQILPVSGLASGAPIGGAAPQPLPVGLQHPLTLGGDLGGYGGSFLPQAAASLLLQHGQQQLSHQQSQALLSLAYSVAQTQHQLPGGHPEDPSGAAAHGEVHGEGFAGGIPVIPQLLPMAVGATQGLLESEEERTPSAVFYQTLSAKLPRHDHRRRSDSASGASVVAIDNKIEQAMDLVKSHLMYAVREEVEVLKEQIKELIEKNSQLEQENRLLKSLASPEQLQQIQSQIVSVPSVGGGAQPSTPGGGTPAVCTVAAPPAAAAPVTTAPSATALPSV</sequence>
<feature type="region of interest" description="Disordered" evidence="3">
    <location>
        <begin position="535"/>
        <end position="612"/>
    </location>
</feature>
<dbReference type="PANTHER" id="PTHR46894">
    <property type="entry name" value="TSC22 DOMAIN FAMILY PROTEIN 2"/>
    <property type="match status" value="1"/>
</dbReference>
<feature type="compositionally biased region" description="Low complexity" evidence="3">
    <location>
        <begin position="25"/>
        <end position="48"/>
    </location>
</feature>
<feature type="compositionally biased region" description="Low complexity" evidence="3">
    <location>
        <begin position="426"/>
        <end position="457"/>
    </location>
</feature>
<feature type="region of interest" description="Disordered" evidence="3">
    <location>
        <begin position="150"/>
        <end position="186"/>
    </location>
</feature>
<feature type="region of interest" description="Disordered" evidence="3">
    <location>
        <begin position="905"/>
        <end position="925"/>
    </location>
</feature>
<proteinExistence type="inferred from homology"/>
<evidence type="ECO:0000313" key="4">
    <source>
        <dbReference type="Proteomes" id="UP001318040"/>
    </source>
</evidence>
<feature type="compositionally biased region" description="Low complexity" evidence="3">
    <location>
        <begin position="542"/>
        <end position="612"/>
    </location>
</feature>
<feature type="compositionally biased region" description="Low complexity" evidence="3">
    <location>
        <begin position="798"/>
        <end position="820"/>
    </location>
</feature>
<protein>
    <submittedName>
        <fullName evidence="5">TSC22 domain family protein 2-like isoform X1</fullName>
    </submittedName>
</protein>
<gene>
    <name evidence="5" type="primary">LOC116952458</name>
</gene>
<feature type="compositionally biased region" description="Acidic residues" evidence="3">
    <location>
        <begin position="74"/>
        <end position="83"/>
    </location>
</feature>
<dbReference type="FunFam" id="1.20.5.490:FF:000002">
    <property type="entry name" value="TSC22 domain family, member 1"/>
    <property type="match status" value="1"/>
</dbReference>
<dbReference type="PROSITE" id="PS01289">
    <property type="entry name" value="TSC22"/>
    <property type="match status" value="1"/>
</dbReference>
<dbReference type="PANTHER" id="PTHR46894:SF2">
    <property type="entry name" value="TSC22 DOMAIN FAMILY MEMBER 4"/>
    <property type="match status" value="1"/>
</dbReference>
<keyword evidence="4" id="KW-1185">Reference proteome</keyword>